<protein>
    <submittedName>
        <fullName evidence="1">Uncharacterized protein</fullName>
    </submittedName>
</protein>
<reference evidence="1" key="2">
    <citation type="journal article" date="2021" name="PeerJ">
        <title>Extensive microbial diversity within the chicken gut microbiome revealed by metagenomics and culture.</title>
        <authorList>
            <person name="Gilroy R."/>
            <person name="Ravi A."/>
            <person name="Getino M."/>
            <person name="Pursley I."/>
            <person name="Horton D.L."/>
            <person name="Alikhan N.F."/>
            <person name="Baker D."/>
            <person name="Gharbi K."/>
            <person name="Hall N."/>
            <person name="Watson M."/>
            <person name="Adriaenssens E.M."/>
            <person name="Foster-Nyarko E."/>
            <person name="Jarju S."/>
            <person name="Secka A."/>
            <person name="Antonio M."/>
            <person name="Oren A."/>
            <person name="Chaudhuri R.R."/>
            <person name="La Ragione R."/>
            <person name="Hildebrand F."/>
            <person name="Pallen M.J."/>
        </authorList>
    </citation>
    <scope>NUCLEOTIDE SEQUENCE</scope>
    <source>
        <strain evidence="1">CHK157-1446</strain>
    </source>
</reference>
<name>A0A9D1EP71_9FIRM</name>
<comment type="caution">
    <text evidence="1">The sequence shown here is derived from an EMBL/GenBank/DDBJ whole genome shotgun (WGS) entry which is preliminary data.</text>
</comment>
<gene>
    <name evidence="1" type="ORF">IAD01_04545</name>
</gene>
<dbReference type="Proteomes" id="UP000823982">
    <property type="component" value="Unassembled WGS sequence"/>
</dbReference>
<evidence type="ECO:0000313" key="2">
    <source>
        <dbReference type="Proteomes" id="UP000823982"/>
    </source>
</evidence>
<accession>A0A9D1EP71</accession>
<dbReference type="AlphaFoldDB" id="A0A9D1EP71"/>
<evidence type="ECO:0000313" key="1">
    <source>
        <dbReference type="EMBL" id="HIS24655.1"/>
    </source>
</evidence>
<dbReference type="EMBL" id="DVIR01000040">
    <property type="protein sequence ID" value="HIS24655.1"/>
    <property type="molecule type" value="Genomic_DNA"/>
</dbReference>
<reference evidence="1" key="1">
    <citation type="submission" date="2020-10" db="EMBL/GenBank/DDBJ databases">
        <authorList>
            <person name="Gilroy R."/>
        </authorList>
    </citation>
    <scope>NUCLEOTIDE SEQUENCE</scope>
    <source>
        <strain evidence="1">CHK157-1446</strain>
    </source>
</reference>
<sequence length="123" mass="13189">MNSISISDGTDTVTLLSEIEFSLQPSWIGSTSVTAGGKTVMDIIGIKHALTIPVGWLSKSDLSKLVSMIEASPVLSVSYPSLSEDVTEDFVFELPQLTAFKYGDSGVEQWYGVTLKAVQQGVD</sequence>
<proteinExistence type="predicted"/>
<organism evidence="1 2">
    <name type="scientific">Candidatus Faeciplasma gallinarum</name>
    <dbReference type="NCBI Taxonomy" id="2840799"/>
    <lineage>
        <taxon>Bacteria</taxon>
        <taxon>Bacillati</taxon>
        <taxon>Bacillota</taxon>
        <taxon>Clostridia</taxon>
        <taxon>Eubacteriales</taxon>
        <taxon>Oscillospiraceae</taxon>
        <taxon>Oscillospiraceae incertae sedis</taxon>
        <taxon>Candidatus Faeciplasma</taxon>
    </lineage>
</organism>